<dbReference type="SUPFAM" id="SSF81383">
    <property type="entry name" value="F-box domain"/>
    <property type="match status" value="1"/>
</dbReference>
<dbReference type="SUPFAM" id="SSF50965">
    <property type="entry name" value="Galactose oxidase, central domain"/>
    <property type="match status" value="1"/>
</dbReference>
<dbReference type="InterPro" id="IPR006527">
    <property type="entry name" value="F-box-assoc_dom_typ1"/>
</dbReference>
<dbReference type="PaxDb" id="4113-PGSC0003DMT400076284"/>
<dbReference type="Gramene" id="PGSC0003DMT400076284">
    <property type="protein sequence ID" value="PGSC0003DMT400076284"/>
    <property type="gene ID" value="PGSC0003DMG400029657"/>
</dbReference>
<evidence type="ECO:0000313" key="3">
    <source>
        <dbReference type="Proteomes" id="UP000011115"/>
    </source>
</evidence>
<proteinExistence type="predicted"/>
<reference evidence="3" key="1">
    <citation type="journal article" date="2011" name="Nature">
        <title>Genome sequence and analysis of the tuber crop potato.</title>
        <authorList>
            <consortium name="The Potato Genome Sequencing Consortium"/>
        </authorList>
    </citation>
    <scope>NUCLEOTIDE SEQUENCE [LARGE SCALE GENOMIC DNA]</scope>
    <source>
        <strain evidence="3">cv. DM1-3 516 R44</strain>
    </source>
</reference>
<dbReference type="InterPro" id="IPR011043">
    <property type="entry name" value="Gal_Oxase/kelch_b-propeller"/>
</dbReference>
<dbReference type="AlphaFoldDB" id="M1CWH8"/>
<dbReference type="PANTHER" id="PTHR31672:SF13">
    <property type="entry name" value="F-BOX PROTEIN CPR30-LIKE"/>
    <property type="match status" value="1"/>
</dbReference>
<dbReference type="PROSITE" id="PS50181">
    <property type="entry name" value="FBOX"/>
    <property type="match status" value="1"/>
</dbReference>
<dbReference type="CDD" id="cd22157">
    <property type="entry name" value="F-box_AtFBW1-like"/>
    <property type="match status" value="1"/>
</dbReference>
<dbReference type="Proteomes" id="UP000011115">
    <property type="component" value="Unassembled WGS sequence"/>
</dbReference>
<feature type="domain" description="F-box" evidence="1">
    <location>
        <begin position="5"/>
        <end position="51"/>
    </location>
</feature>
<dbReference type="InParanoid" id="M1CWH8"/>
<dbReference type="NCBIfam" id="TIGR01640">
    <property type="entry name" value="F_box_assoc_1"/>
    <property type="match status" value="1"/>
</dbReference>
<dbReference type="eggNOG" id="ENOG502QUVH">
    <property type="taxonomic scope" value="Eukaryota"/>
</dbReference>
<accession>M1CWH8</accession>
<dbReference type="OMA" id="CNIISID"/>
<dbReference type="FunCoup" id="M1CWH8">
    <property type="interactions" value="5"/>
</dbReference>
<dbReference type="EnsemblPlants" id="PGSC0003DMT400076284">
    <property type="protein sequence ID" value="PGSC0003DMT400076284"/>
    <property type="gene ID" value="PGSC0003DMG400029657"/>
</dbReference>
<organism evidence="2 3">
    <name type="scientific">Solanum tuberosum</name>
    <name type="common">Potato</name>
    <dbReference type="NCBI Taxonomy" id="4113"/>
    <lineage>
        <taxon>Eukaryota</taxon>
        <taxon>Viridiplantae</taxon>
        <taxon>Streptophyta</taxon>
        <taxon>Embryophyta</taxon>
        <taxon>Tracheophyta</taxon>
        <taxon>Spermatophyta</taxon>
        <taxon>Magnoliopsida</taxon>
        <taxon>eudicotyledons</taxon>
        <taxon>Gunneridae</taxon>
        <taxon>Pentapetalae</taxon>
        <taxon>asterids</taxon>
        <taxon>lamiids</taxon>
        <taxon>Solanales</taxon>
        <taxon>Solanaceae</taxon>
        <taxon>Solanoideae</taxon>
        <taxon>Solaneae</taxon>
        <taxon>Solanum</taxon>
    </lineage>
</organism>
<name>M1CWH8_SOLTU</name>
<dbReference type="Pfam" id="PF07734">
    <property type="entry name" value="FBA_1"/>
    <property type="match status" value="1"/>
</dbReference>
<keyword evidence="3" id="KW-1185">Reference proteome</keyword>
<evidence type="ECO:0000259" key="1">
    <source>
        <dbReference type="PROSITE" id="PS50181"/>
    </source>
</evidence>
<reference evidence="2" key="2">
    <citation type="submission" date="2015-06" db="UniProtKB">
        <authorList>
            <consortium name="EnsemblPlants"/>
        </authorList>
    </citation>
    <scope>IDENTIFICATION</scope>
    <source>
        <strain evidence="2">DM1-3 516 R44</strain>
    </source>
</reference>
<dbReference type="Pfam" id="PF00646">
    <property type="entry name" value="F-box"/>
    <property type="match status" value="1"/>
</dbReference>
<evidence type="ECO:0000313" key="2">
    <source>
        <dbReference type="EnsemblPlants" id="PGSC0003DMT400076284"/>
    </source>
</evidence>
<dbReference type="InterPro" id="IPR001810">
    <property type="entry name" value="F-box_dom"/>
</dbReference>
<dbReference type="InterPro" id="IPR036047">
    <property type="entry name" value="F-box-like_dom_sf"/>
</dbReference>
<dbReference type="InterPro" id="IPR017451">
    <property type="entry name" value="F-box-assoc_interact_dom"/>
</dbReference>
<sequence>MQDSSSTFANLPSELITEIFLRLPVKSLLQYRSVSKYWLDLISSPRFIKSHLSLSTSNKENTHHKWLMVMFNKNMYTRICSLRSLFNDSVTKTSYLNIPMKEPYESYHILSSVNGLICLTCRAGEKGDLILWNPSIRKCRKLPSFESELINVNCYYRCGFIYDELHDDYKVVVILFEHNRSNRIEIKIYSLRSNSWRSVDHSCPPSGYFLNDCGKFVNGKLHWTTLTSGLGYNTKEISQNIVSFDLTDEKWGKAEKPTFGEGDIDSRLEVLGSNLSVFCYNKRRYVSVWVMKEYGVKESWKKMFTINYFDMPYVHEQSYFMSNKGEVLVGFSRSFKIYNPKDNSFSPKTINYDREAAEIYIESLVSPFPSEDQTSDATKIEAKKSSDQDIQVLPPELSIPKVIHIYREQNKLADSLLPLKEAPL</sequence>
<dbReference type="PANTHER" id="PTHR31672">
    <property type="entry name" value="BNACNNG10540D PROTEIN"/>
    <property type="match status" value="1"/>
</dbReference>
<dbReference type="HOGENOM" id="CLU_027176_1_4_1"/>
<dbReference type="Gene3D" id="1.20.1280.50">
    <property type="match status" value="1"/>
</dbReference>
<dbReference type="SMART" id="SM00256">
    <property type="entry name" value="FBOX"/>
    <property type="match status" value="1"/>
</dbReference>
<protein>
    <submittedName>
        <fullName evidence="2">F-Box protein</fullName>
    </submittedName>
</protein>
<dbReference type="InterPro" id="IPR050796">
    <property type="entry name" value="SCF_F-box_component"/>
</dbReference>
<gene>
    <name evidence="2" type="primary">LOC102593626</name>
</gene>